<proteinExistence type="predicted"/>
<feature type="compositionally biased region" description="Polar residues" evidence="1">
    <location>
        <begin position="105"/>
        <end position="114"/>
    </location>
</feature>
<organism evidence="2">
    <name type="scientific">Opuntia streptacantha</name>
    <name type="common">Prickly pear cactus</name>
    <name type="synonym">Opuntia cardona</name>
    <dbReference type="NCBI Taxonomy" id="393608"/>
    <lineage>
        <taxon>Eukaryota</taxon>
        <taxon>Viridiplantae</taxon>
        <taxon>Streptophyta</taxon>
        <taxon>Embryophyta</taxon>
        <taxon>Tracheophyta</taxon>
        <taxon>Spermatophyta</taxon>
        <taxon>Magnoliopsida</taxon>
        <taxon>eudicotyledons</taxon>
        <taxon>Gunneridae</taxon>
        <taxon>Pentapetalae</taxon>
        <taxon>Caryophyllales</taxon>
        <taxon>Cactineae</taxon>
        <taxon>Cactaceae</taxon>
        <taxon>Opuntioideae</taxon>
        <taxon>Opuntia</taxon>
    </lineage>
</organism>
<dbReference type="EMBL" id="GISG01015636">
    <property type="protein sequence ID" value="MBA4617301.1"/>
    <property type="molecule type" value="Transcribed_RNA"/>
</dbReference>
<sequence length="114" mass="13178">MNTHARHNQCTSCTNTPTKASLAHNRIGTCMNLVFVSLPVSKVSGSHCEPKRFRQTEPDMIVAFEDCLSEKKEKEKKNWRKKKKKIRKKTKKKTQKPTKKKKNHQTPNENSSIT</sequence>
<evidence type="ECO:0000313" key="2">
    <source>
        <dbReference type="EMBL" id="MBA4617301.1"/>
    </source>
</evidence>
<accession>A0A7C9CFU8</accession>
<dbReference type="EMBL" id="GISG01015637">
    <property type="protein sequence ID" value="MBA4617302.1"/>
    <property type="molecule type" value="Transcribed_RNA"/>
</dbReference>
<dbReference type="AlphaFoldDB" id="A0A7C9CFU8"/>
<feature type="region of interest" description="Disordered" evidence="1">
    <location>
        <begin position="72"/>
        <end position="114"/>
    </location>
</feature>
<dbReference type="EMBL" id="GISG01015638">
    <property type="protein sequence ID" value="MBA4617303.1"/>
    <property type="molecule type" value="Transcribed_RNA"/>
</dbReference>
<reference evidence="2" key="1">
    <citation type="journal article" date="2013" name="J. Plant Res.">
        <title>Effect of fungi and light on seed germination of three Opuntia species from semiarid lands of central Mexico.</title>
        <authorList>
            <person name="Delgado-Sanchez P."/>
            <person name="Jimenez-Bremont J.F."/>
            <person name="Guerrero-Gonzalez Mde L."/>
            <person name="Flores J."/>
        </authorList>
    </citation>
    <scope>NUCLEOTIDE SEQUENCE</scope>
    <source>
        <tissue evidence="2">Cladode</tissue>
    </source>
</reference>
<protein>
    <submittedName>
        <fullName evidence="2">Uncharacterized protein</fullName>
    </submittedName>
</protein>
<dbReference type="EMBL" id="GISG01015639">
    <property type="protein sequence ID" value="MBA4617304.1"/>
    <property type="molecule type" value="Transcribed_RNA"/>
</dbReference>
<dbReference type="EMBL" id="GISG01015640">
    <property type="protein sequence ID" value="MBA4617305.1"/>
    <property type="molecule type" value="Transcribed_RNA"/>
</dbReference>
<reference evidence="2" key="2">
    <citation type="submission" date="2020-07" db="EMBL/GenBank/DDBJ databases">
        <authorList>
            <person name="Vera ALvarez R."/>
            <person name="Arias-Moreno D.M."/>
            <person name="Jimenez-Jacinto V."/>
            <person name="Jimenez-Bremont J.F."/>
            <person name="Swaminathan K."/>
            <person name="Moose S.P."/>
            <person name="Guerrero-Gonzalez M.L."/>
            <person name="Marino-Ramirez L."/>
            <person name="Landsman D."/>
            <person name="Rodriguez-Kessler M."/>
            <person name="Delgado-Sanchez P."/>
        </authorList>
    </citation>
    <scope>NUCLEOTIDE SEQUENCE</scope>
    <source>
        <tissue evidence="2">Cladode</tissue>
    </source>
</reference>
<name>A0A7C9CFU8_OPUST</name>
<evidence type="ECO:0000256" key="1">
    <source>
        <dbReference type="SAM" id="MobiDB-lite"/>
    </source>
</evidence>
<feature type="compositionally biased region" description="Basic residues" evidence="1">
    <location>
        <begin position="77"/>
        <end position="104"/>
    </location>
</feature>
<dbReference type="EMBL" id="GISG01015641">
    <property type="protein sequence ID" value="MBA4617306.1"/>
    <property type="molecule type" value="Transcribed_RNA"/>
</dbReference>